<evidence type="ECO:0000313" key="12">
    <source>
        <dbReference type="EMBL" id="CAH9100841.1"/>
    </source>
</evidence>
<proteinExistence type="inferred from homology"/>
<keyword evidence="13" id="KW-1185">Reference proteome</keyword>
<dbReference type="InterPro" id="IPR010402">
    <property type="entry name" value="CCT_domain"/>
</dbReference>
<evidence type="ECO:0000256" key="4">
    <source>
        <dbReference type="ARBA" id="ARBA00022737"/>
    </source>
</evidence>
<accession>A0AAV0DLY8</accession>
<evidence type="ECO:0000256" key="3">
    <source>
        <dbReference type="ARBA" id="ARBA00022723"/>
    </source>
</evidence>
<feature type="domain" description="CCT" evidence="11">
    <location>
        <begin position="324"/>
        <end position="366"/>
    </location>
</feature>
<keyword evidence="4" id="KW-0677">Repeat</keyword>
<evidence type="ECO:0000259" key="10">
    <source>
        <dbReference type="PROSITE" id="PS50119"/>
    </source>
</evidence>
<feature type="domain" description="B box-type" evidence="10">
    <location>
        <begin position="1"/>
        <end position="47"/>
    </location>
</feature>
<dbReference type="PANTHER" id="PTHR31717">
    <property type="entry name" value="ZINC FINGER PROTEIN CONSTANS-LIKE 10"/>
    <property type="match status" value="1"/>
</dbReference>
<evidence type="ECO:0000256" key="1">
    <source>
        <dbReference type="ARBA" id="ARBA00004123"/>
    </source>
</evidence>
<protein>
    <submittedName>
        <fullName evidence="12">Uncharacterized protein</fullName>
    </submittedName>
</protein>
<comment type="caution">
    <text evidence="12">The sequence shown here is derived from an EMBL/GenBank/DDBJ whole genome shotgun (WGS) entry which is preliminary data.</text>
</comment>
<evidence type="ECO:0000256" key="9">
    <source>
        <dbReference type="PROSITE-ProRule" id="PRU00357"/>
    </source>
</evidence>
<evidence type="ECO:0000256" key="8">
    <source>
        <dbReference type="PROSITE-ProRule" id="PRU00024"/>
    </source>
</evidence>
<comment type="similarity">
    <text evidence="2">Belongs to the CONSTANS family.</text>
</comment>
<dbReference type="PROSITE" id="PS50119">
    <property type="entry name" value="ZF_BBOX"/>
    <property type="match status" value="2"/>
</dbReference>
<keyword evidence="5 8" id="KW-0863">Zinc-finger</keyword>
<dbReference type="GO" id="GO:0005634">
    <property type="term" value="C:nucleus"/>
    <property type="evidence" value="ECO:0007669"/>
    <property type="project" value="UniProtKB-SubCell"/>
</dbReference>
<evidence type="ECO:0000256" key="7">
    <source>
        <dbReference type="ARBA" id="ARBA00023242"/>
    </source>
</evidence>
<reference evidence="12" key="1">
    <citation type="submission" date="2022-07" db="EMBL/GenBank/DDBJ databases">
        <authorList>
            <person name="Macas J."/>
            <person name="Novak P."/>
            <person name="Neumann P."/>
        </authorList>
    </citation>
    <scope>NUCLEOTIDE SEQUENCE</scope>
</reference>
<evidence type="ECO:0000313" key="13">
    <source>
        <dbReference type="Proteomes" id="UP001152523"/>
    </source>
</evidence>
<dbReference type="EMBL" id="CAMAPF010000109">
    <property type="protein sequence ID" value="CAH9100841.1"/>
    <property type="molecule type" value="Genomic_DNA"/>
</dbReference>
<name>A0AAV0DLY8_9ASTE</name>
<dbReference type="PROSITE" id="PS51017">
    <property type="entry name" value="CCT"/>
    <property type="match status" value="1"/>
</dbReference>
<organism evidence="12 13">
    <name type="scientific">Cuscuta epithymum</name>
    <dbReference type="NCBI Taxonomy" id="186058"/>
    <lineage>
        <taxon>Eukaryota</taxon>
        <taxon>Viridiplantae</taxon>
        <taxon>Streptophyta</taxon>
        <taxon>Embryophyta</taxon>
        <taxon>Tracheophyta</taxon>
        <taxon>Spermatophyta</taxon>
        <taxon>Magnoliopsida</taxon>
        <taxon>eudicotyledons</taxon>
        <taxon>Gunneridae</taxon>
        <taxon>Pentapetalae</taxon>
        <taxon>asterids</taxon>
        <taxon>lamiids</taxon>
        <taxon>Solanales</taxon>
        <taxon>Convolvulaceae</taxon>
        <taxon>Cuscuteae</taxon>
        <taxon>Cuscuta</taxon>
        <taxon>Cuscuta subgen. Cuscuta</taxon>
    </lineage>
</organism>
<gene>
    <name evidence="12" type="ORF">CEPIT_LOCUS15409</name>
</gene>
<feature type="domain" description="B box-type" evidence="10">
    <location>
        <begin position="43"/>
        <end position="86"/>
    </location>
</feature>
<dbReference type="CDD" id="cd19821">
    <property type="entry name" value="Bbox1_BBX-like"/>
    <property type="match status" value="2"/>
</dbReference>
<dbReference type="Pfam" id="PF06203">
    <property type="entry name" value="CCT"/>
    <property type="match status" value="1"/>
</dbReference>
<keyword evidence="6" id="KW-0862">Zinc</keyword>
<dbReference type="InterPro" id="IPR000315">
    <property type="entry name" value="Znf_B-box"/>
</dbReference>
<keyword evidence="3" id="KW-0479">Metal-binding</keyword>
<dbReference type="SMART" id="SM00336">
    <property type="entry name" value="BBOX"/>
    <property type="match status" value="2"/>
</dbReference>
<evidence type="ECO:0000256" key="5">
    <source>
        <dbReference type="ARBA" id="ARBA00022771"/>
    </source>
</evidence>
<evidence type="ECO:0000256" key="2">
    <source>
        <dbReference type="ARBA" id="ARBA00010024"/>
    </source>
</evidence>
<dbReference type="PANTHER" id="PTHR31717:SF131">
    <property type="entry name" value="ZINC FINGER PROTEIN CONSTANS-LIKE 9"/>
    <property type="match status" value="1"/>
</dbReference>
<dbReference type="Proteomes" id="UP001152523">
    <property type="component" value="Unassembled WGS sequence"/>
</dbReference>
<evidence type="ECO:0000259" key="11">
    <source>
        <dbReference type="PROSITE" id="PS51017"/>
    </source>
</evidence>
<comment type="subcellular location">
    <subcellularLocation>
        <location evidence="1 9">Nucleus</location>
    </subcellularLocation>
</comment>
<dbReference type="AlphaFoldDB" id="A0AAV0DLY8"/>
<sequence>MGYICEFCGEQRSVVYCRSDAASLCLSCDRNVHSANALSERHSRTLLCERCNSQPSIVRCAEERASLCQNCDWTGHPNSTHKRQAVSCYSGCPSAAQLYSMWPFLLDFPTVDDFACEQGMGSMSITDTRQNALVPEAGEISSVELSTMVEGRSVVPTISLLPGGMGTSMRTIDKIEHPTGSTYSTSPKVCYPGTKDMSIYEEDIDLYRDLNMDEDYEELFIMSLNNPENPGIDDLFETEDMSVAHSSCKGANAVEGSSTRGVHVKAIQAASGDSIMSCWTEPPNPCFRLPNNFSFSNVTGESSGGDYHEDCGASSFREPPSSSRTDAVLRYKAKKKTRKFEKQVRYASRKARADVRRRVKGRFVKPGDAYDYDPLSQTRSC</sequence>
<dbReference type="GO" id="GO:0008270">
    <property type="term" value="F:zinc ion binding"/>
    <property type="evidence" value="ECO:0007669"/>
    <property type="project" value="UniProtKB-KW"/>
</dbReference>
<evidence type="ECO:0000256" key="6">
    <source>
        <dbReference type="ARBA" id="ARBA00022833"/>
    </source>
</evidence>
<keyword evidence="7 9" id="KW-0539">Nucleus</keyword>
<dbReference type="InterPro" id="IPR049808">
    <property type="entry name" value="CONSTANS-like_Bbox1"/>
</dbReference>
<dbReference type="GO" id="GO:0006355">
    <property type="term" value="P:regulation of DNA-templated transcription"/>
    <property type="evidence" value="ECO:0007669"/>
    <property type="project" value="UniProtKB-ARBA"/>
</dbReference>